<dbReference type="RefSeq" id="XP_028138193.1">
    <property type="nucleotide sequence ID" value="XM_028282392.1"/>
</dbReference>
<keyword evidence="2" id="KW-0274">FAD</keyword>
<keyword evidence="2" id="KW-0285">Flavoprotein</keyword>
<feature type="domain" description="Glucose-methanol-choline oxidoreductase N-terminal" evidence="5">
    <location>
        <begin position="319"/>
        <end position="333"/>
    </location>
</feature>
<dbReference type="Proteomes" id="UP001652700">
    <property type="component" value="Unplaced"/>
</dbReference>
<feature type="domain" description="Glucose-methanol-choline oxidoreductase N-terminal" evidence="4">
    <location>
        <begin position="776"/>
        <end position="799"/>
    </location>
</feature>
<dbReference type="Pfam" id="PF00732">
    <property type="entry name" value="GMC_oxred_N"/>
    <property type="match status" value="2"/>
</dbReference>
<dbReference type="SUPFAM" id="SSF54373">
    <property type="entry name" value="FAD-linked reductases, C-terminal domain"/>
    <property type="match status" value="2"/>
</dbReference>
<evidence type="ECO:0000259" key="4">
    <source>
        <dbReference type="PROSITE" id="PS00623"/>
    </source>
</evidence>
<evidence type="ECO:0000313" key="6">
    <source>
        <dbReference type="EnsemblMetazoa" id="XP_028138193.1"/>
    </source>
</evidence>
<reference evidence="8" key="1">
    <citation type="submission" date="2025-04" db="UniProtKB">
        <authorList>
            <consortium name="RefSeq"/>
        </authorList>
    </citation>
    <scope>IDENTIFICATION</scope>
    <source>
        <tissue evidence="8">Whole insect</tissue>
    </source>
</reference>
<organism evidence="8">
    <name type="scientific">Diabrotica virgifera virgifera</name>
    <name type="common">western corn rootworm</name>
    <dbReference type="NCBI Taxonomy" id="50390"/>
    <lineage>
        <taxon>Eukaryota</taxon>
        <taxon>Metazoa</taxon>
        <taxon>Ecdysozoa</taxon>
        <taxon>Arthropoda</taxon>
        <taxon>Hexapoda</taxon>
        <taxon>Insecta</taxon>
        <taxon>Pterygota</taxon>
        <taxon>Neoptera</taxon>
        <taxon>Endopterygota</taxon>
        <taxon>Coleoptera</taxon>
        <taxon>Polyphaga</taxon>
        <taxon>Cucujiformia</taxon>
        <taxon>Chrysomeloidea</taxon>
        <taxon>Chrysomelidae</taxon>
        <taxon>Galerucinae</taxon>
        <taxon>Diabroticina</taxon>
        <taxon>Diabroticites</taxon>
        <taxon>Diabrotica</taxon>
    </lineage>
</organism>
<dbReference type="Pfam" id="PF05199">
    <property type="entry name" value="GMC_oxred_C"/>
    <property type="match status" value="2"/>
</dbReference>
<dbReference type="KEGG" id="dvv:114332571"/>
<evidence type="ECO:0000256" key="1">
    <source>
        <dbReference type="ARBA" id="ARBA00010790"/>
    </source>
</evidence>
<dbReference type="Gene3D" id="3.50.50.60">
    <property type="entry name" value="FAD/NAD(P)-binding domain"/>
    <property type="match status" value="2"/>
</dbReference>
<dbReference type="InterPro" id="IPR036188">
    <property type="entry name" value="FAD/NAD-bd_sf"/>
</dbReference>
<gene>
    <name evidence="8" type="primary">LOC114332571</name>
</gene>
<dbReference type="InterPro" id="IPR012132">
    <property type="entry name" value="GMC_OxRdtase"/>
</dbReference>
<sequence length="1317" mass="147820">MGVIQGIVMSAIAAPLYGLGAEAVSSLAVFLPTLVAALAYFQYEQLDPESRPIDVPTEELLDTYDFIVVGAGSAGAVVANRLSEIDRWKVLLLEAGGDETEISDVPLMAGYLQLSALDWKYKSEPQGQACLAMNNGRCNWPRGKVIGGSSVLNYMLYLRGNKKDYDIWESMGNPGWSHSDALYYFKKSEDNQNPYLAKTPYHATGGYLTVSEPPYRTPLVAAFVEGGKQLGYENRDINGEFQTGFMMAQGTVRRGSRCSTGKAFLRPVRLRPNLHVAMGSHVTRVLIDPKTKISYGVEFYRDNKLYRIRVNKEVILSAGAVNSPHLLMLSGVGPKSELDKFKIPVIQDLKVGHNLQDHIGLGGLTFLINKPESITLDRVYAVGPVMQYAIFGGGPLTIMGGVEGLAFVNTKYANASEDFPDIEFHFCSGGSHSDKGAQIKKAHGLSDAFYDRVFKPIHDKDSWSVIPMLLRPKSKGFIKIRSQNPFDAPLIYPNYFMEDDDMKTLVEGVKIAVALSRTPAFQSYESRLVEFPDCAHIAKYSDKYWECMIRLYSVTIYHPVGTCKMGPYWDQEAVVDPQLRVYGVKGLRVIDASIMPTMVSGNTNAPVIMIGEKGSDLIKEFWMKMAKYGRNLYGKKTKMSSITQMNLFSMTRMALTLGPGLGFILYLHSLTINLRPDILDTEHRVRDVPLFQIKETYDFVIVGGGSAGTVLANRLSENPNWNILLLEAGPDEVSITDMPLMFPVLQLSPLDWAYRTEPGTKYCLGFTEERCNWPRGRVLGGSSVLNAMMYVRGNRKDYDRYRDLGNPGWGYDDVLPYFKKSEDMRIPELRDDKYHGKDGYLTVEYYRYHSKLVDWFFEAVREMGYQIRDVNGEHQTGFTLTHGTLRNGLRCSTAKGFIRPIAKRPNLHVSLHSMVHKVLIKEETKQAYGVEFVKFGTRRVVHADREVILSAGSLGSPQMLMLGGIGPEEHLNDMGIKVIKNSPGVGRNLQDHISVGGVTYLFDRPKEFANTPMSFHLQTIFSTETVNEFATEEQGPMYWLPVCEVMGFINTKYQDKKEDWPDIQFFFGSFADSSDGGLFGRRAVGMKQDVFTALYEDIIYKEAFSIYILLMRPKSRGRIMLRDKDPESHVLIYPNYFEDPHDLKVIVEGAKIAHKITQSRALQKLNATFNPHKIPGCKDFEFLSDEYWACQAQQLTLTIYHPTGTVKMGPDEDPMAVVDSRLKVKGISNLRVVDCSIFPYIPSGNTNAPTIMVAEKAADMIKEDWGFSDSEDSEEGFVVVENTLDGERSRSAGKKPAKTKLEPVLQKTPAIKDADYW</sequence>
<reference evidence="6" key="2">
    <citation type="submission" date="2025-05" db="UniProtKB">
        <authorList>
            <consortium name="EnsemblMetazoa"/>
        </authorList>
    </citation>
    <scope>IDENTIFICATION</scope>
</reference>
<evidence type="ECO:0000256" key="3">
    <source>
        <dbReference type="SAM" id="MobiDB-lite"/>
    </source>
</evidence>
<keyword evidence="7" id="KW-1185">Reference proteome</keyword>
<accession>A0A6P7FZD1</accession>
<dbReference type="InterPro" id="IPR000172">
    <property type="entry name" value="GMC_OxRdtase_N"/>
</dbReference>
<dbReference type="GO" id="GO:0050660">
    <property type="term" value="F:flavin adenine dinucleotide binding"/>
    <property type="evidence" value="ECO:0007669"/>
    <property type="project" value="InterPro"/>
</dbReference>
<dbReference type="SUPFAM" id="SSF51905">
    <property type="entry name" value="FAD/NAD(P)-binding domain"/>
    <property type="match status" value="2"/>
</dbReference>
<protein>
    <submittedName>
        <fullName evidence="8">Uncharacterized protein LOC114332571</fullName>
    </submittedName>
</protein>
<dbReference type="GeneID" id="114332571"/>
<feature type="region of interest" description="Disordered" evidence="3">
    <location>
        <begin position="1282"/>
        <end position="1304"/>
    </location>
</feature>
<evidence type="ECO:0000259" key="5">
    <source>
        <dbReference type="PROSITE" id="PS00624"/>
    </source>
</evidence>
<evidence type="ECO:0000256" key="2">
    <source>
        <dbReference type="RuleBase" id="RU003968"/>
    </source>
</evidence>
<name>A0A6P7FZD1_DIAVI</name>
<dbReference type="PANTHER" id="PTHR11552">
    <property type="entry name" value="GLUCOSE-METHANOL-CHOLINE GMC OXIDOREDUCTASE"/>
    <property type="match status" value="1"/>
</dbReference>
<dbReference type="PROSITE" id="PS00624">
    <property type="entry name" value="GMC_OXRED_2"/>
    <property type="match status" value="1"/>
</dbReference>
<comment type="similarity">
    <text evidence="1 2">Belongs to the GMC oxidoreductase family.</text>
</comment>
<dbReference type="PROSITE" id="PS00623">
    <property type="entry name" value="GMC_OXRED_1"/>
    <property type="match status" value="2"/>
</dbReference>
<proteinExistence type="inferred from homology"/>
<feature type="domain" description="Glucose-methanol-choline oxidoreductase N-terminal" evidence="4">
    <location>
        <begin position="143"/>
        <end position="166"/>
    </location>
</feature>
<dbReference type="OrthoDB" id="269227at2759"/>
<dbReference type="InterPro" id="IPR007867">
    <property type="entry name" value="GMC_OxRtase_C"/>
</dbReference>
<dbReference type="GO" id="GO:0016614">
    <property type="term" value="F:oxidoreductase activity, acting on CH-OH group of donors"/>
    <property type="evidence" value="ECO:0007669"/>
    <property type="project" value="InterPro"/>
</dbReference>
<evidence type="ECO:0000313" key="8">
    <source>
        <dbReference type="RefSeq" id="XP_028138193.1"/>
    </source>
</evidence>
<dbReference type="Gene3D" id="3.30.560.10">
    <property type="entry name" value="Glucose Oxidase, domain 3"/>
    <property type="match status" value="2"/>
</dbReference>
<evidence type="ECO:0000313" key="7">
    <source>
        <dbReference type="Proteomes" id="UP001652700"/>
    </source>
</evidence>
<dbReference type="EnsemblMetazoa" id="XM_028282392.2">
    <property type="protein sequence ID" value="XP_028138193.1"/>
    <property type="gene ID" value="LOC114332571"/>
</dbReference>
<dbReference type="PANTHER" id="PTHR11552:SF227">
    <property type="entry name" value="GLUCOSE DEHYDROGENASE [FAD, QUINONE]-LIKE PROTEIN"/>
    <property type="match status" value="1"/>
</dbReference>
<dbReference type="InParanoid" id="A0A6P7FZD1"/>